<reference evidence="1 2" key="1">
    <citation type="submission" date="2016-10" db="EMBL/GenBank/DDBJ databases">
        <authorList>
            <person name="de Groot N.N."/>
        </authorList>
    </citation>
    <scope>NUCLEOTIDE SEQUENCE [LARGE SCALE GENOMIC DNA]</scope>
    <source>
        <strain evidence="1 2">IPL20</strain>
    </source>
</reference>
<protein>
    <submittedName>
        <fullName evidence="1">Uncharacterized protein</fullName>
    </submittedName>
</protein>
<accession>A0A1I7NVE5</accession>
<dbReference type="Proteomes" id="UP000199074">
    <property type="component" value="Unassembled WGS sequence"/>
</dbReference>
<dbReference type="AlphaFoldDB" id="A0A1I7NVE5"/>
<proteinExistence type="predicted"/>
<sequence>MAEHCEYIVESYNTDPMGRPQQSEVFKITAATPKAAALKALSE</sequence>
<keyword evidence="2" id="KW-1185">Reference proteome</keyword>
<evidence type="ECO:0000313" key="1">
    <source>
        <dbReference type="EMBL" id="SFV38610.1"/>
    </source>
</evidence>
<organism evidence="1 2">
    <name type="scientific">Devosia crocina</name>
    <dbReference type="NCBI Taxonomy" id="429728"/>
    <lineage>
        <taxon>Bacteria</taxon>
        <taxon>Pseudomonadati</taxon>
        <taxon>Pseudomonadota</taxon>
        <taxon>Alphaproteobacteria</taxon>
        <taxon>Hyphomicrobiales</taxon>
        <taxon>Devosiaceae</taxon>
        <taxon>Devosia</taxon>
    </lineage>
</organism>
<evidence type="ECO:0000313" key="2">
    <source>
        <dbReference type="Proteomes" id="UP000199074"/>
    </source>
</evidence>
<name>A0A1I7NVE5_9HYPH</name>
<gene>
    <name evidence="1" type="ORF">SAMN05216456_3524</name>
</gene>
<dbReference type="EMBL" id="FPCK01000004">
    <property type="protein sequence ID" value="SFV38610.1"/>
    <property type="molecule type" value="Genomic_DNA"/>
</dbReference>